<dbReference type="Proteomes" id="UP000177152">
    <property type="component" value="Unassembled WGS sequence"/>
</dbReference>
<keyword evidence="2" id="KW-0378">Hydrolase</keyword>
<name>A0A1G2K649_9BACT</name>
<comment type="caution">
    <text evidence="4">The sequence shown here is derived from an EMBL/GenBank/DDBJ whole genome shotgun (WGS) entry which is preliminary data.</text>
</comment>
<evidence type="ECO:0000259" key="3">
    <source>
        <dbReference type="PROSITE" id="PS51677"/>
    </source>
</evidence>
<evidence type="ECO:0000256" key="2">
    <source>
        <dbReference type="ARBA" id="ARBA00022801"/>
    </source>
</evidence>
<dbReference type="Gene3D" id="3.20.20.370">
    <property type="entry name" value="Glycoside hydrolase/deacetylase"/>
    <property type="match status" value="1"/>
</dbReference>
<accession>A0A1G2K649</accession>
<evidence type="ECO:0000313" key="4">
    <source>
        <dbReference type="EMBL" id="OGZ94914.1"/>
    </source>
</evidence>
<proteinExistence type="predicted"/>
<dbReference type="GO" id="GO:0016020">
    <property type="term" value="C:membrane"/>
    <property type="evidence" value="ECO:0007669"/>
    <property type="project" value="TreeGrafter"/>
</dbReference>
<organism evidence="4 5">
    <name type="scientific">Candidatus Sungbacteria bacterium RIFCSPHIGHO2_01_FULL_47_32</name>
    <dbReference type="NCBI Taxonomy" id="1802264"/>
    <lineage>
        <taxon>Bacteria</taxon>
        <taxon>Candidatus Sungiibacteriota</taxon>
    </lineage>
</organism>
<dbReference type="InterPro" id="IPR050248">
    <property type="entry name" value="Polysacc_deacetylase_ArnD"/>
</dbReference>
<evidence type="ECO:0000256" key="1">
    <source>
        <dbReference type="ARBA" id="ARBA00022723"/>
    </source>
</evidence>
<dbReference type="AlphaFoldDB" id="A0A1G2K649"/>
<sequence>MNRRKFLAGTGIASLAVSSSTFEKYWPTLKSELPIPKQVLTSGSQNQYIALTFDDGPKTSRLPRLLDVLRKHSVHGTFFSLGQSIAAYPSLVKRTHAEGHEHANHTWTHDILDCLEKTTTLSGS</sequence>
<dbReference type="InterPro" id="IPR011330">
    <property type="entry name" value="Glyco_hydro/deAcase_b/a-brl"/>
</dbReference>
<dbReference type="Pfam" id="PF01522">
    <property type="entry name" value="Polysacc_deac_1"/>
    <property type="match status" value="1"/>
</dbReference>
<dbReference type="GO" id="GO:0005975">
    <property type="term" value="P:carbohydrate metabolic process"/>
    <property type="evidence" value="ECO:0007669"/>
    <property type="project" value="InterPro"/>
</dbReference>
<evidence type="ECO:0000313" key="5">
    <source>
        <dbReference type="Proteomes" id="UP000177152"/>
    </source>
</evidence>
<dbReference type="PROSITE" id="PS51677">
    <property type="entry name" value="NODB"/>
    <property type="match status" value="1"/>
</dbReference>
<dbReference type="PANTHER" id="PTHR10587">
    <property type="entry name" value="GLYCOSYL TRANSFERASE-RELATED"/>
    <property type="match status" value="1"/>
</dbReference>
<dbReference type="GO" id="GO:0046872">
    <property type="term" value="F:metal ion binding"/>
    <property type="evidence" value="ECO:0007669"/>
    <property type="project" value="UniProtKB-KW"/>
</dbReference>
<reference evidence="4 5" key="1">
    <citation type="journal article" date="2016" name="Nat. Commun.">
        <title>Thousands of microbial genomes shed light on interconnected biogeochemical processes in an aquifer system.</title>
        <authorList>
            <person name="Anantharaman K."/>
            <person name="Brown C.T."/>
            <person name="Hug L.A."/>
            <person name="Sharon I."/>
            <person name="Castelle C.J."/>
            <person name="Probst A.J."/>
            <person name="Thomas B.C."/>
            <person name="Singh A."/>
            <person name="Wilkins M.J."/>
            <person name="Karaoz U."/>
            <person name="Brodie E.L."/>
            <person name="Williams K.H."/>
            <person name="Hubbard S.S."/>
            <person name="Banfield J.F."/>
        </authorList>
    </citation>
    <scope>NUCLEOTIDE SEQUENCE [LARGE SCALE GENOMIC DNA]</scope>
</reference>
<feature type="domain" description="NodB homology" evidence="3">
    <location>
        <begin position="47"/>
        <end position="124"/>
    </location>
</feature>
<gene>
    <name evidence="4" type="ORF">A2633_03165</name>
</gene>
<dbReference type="PANTHER" id="PTHR10587:SF133">
    <property type="entry name" value="CHITIN DEACETYLASE 1-RELATED"/>
    <property type="match status" value="1"/>
</dbReference>
<protein>
    <recommendedName>
        <fullName evidence="3">NodB homology domain-containing protein</fullName>
    </recommendedName>
</protein>
<dbReference type="InterPro" id="IPR002509">
    <property type="entry name" value="NODB_dom"/>
</dbReference>
<dbReference type="SUPFAM" id="SSF88713">
    <property type="entry name" value="Glycoside hydrolase/deacetylase"/>
    <property type="match status" value="1"/>
</dbReference>
<dbReference type="GO" id="GO:0016810">
    <property type="term" value="F:hydrolase activity, acting on carbon-nitrogen (but not peptide) bonds"/>
    <property type="evidence" value="ECO:0007669"/>
    <property type="project" value="InterPro"/>
</dbReference>
<keyword evidence="1" id="KW-0479">Metal-binding</keyword>
<dbReference type="EMBL" id="MHQC01000021">
    <property type="protein sequence ID" value="OGZ94914.1"/>
    <property type="molecule type" value="Genomic_DNA"/>
</dbReference>